<evidence type="ECO:0000313" key="2">
    <source>
        <dbReference type="EMBL" id="GAA1079898.1"/>
    </source>
</evidence>
<reference evidence="3" key="1">
    <citation type="journal article" date="2019" name="Int. J. Syst. Evol. Microbiol.">
        <title>The Global Catalogue of Microorganisms (GCM) 10K type strain sequencing project: providing services to taxonomists for standard genome sequencing and annotation.</title>
        <authorList>
            <consortium name="The Broad Institute Genomics Platform"/>
            <consortium name="The Broad Institute Genome Sequencing Center for Infectious Disease"/>
            <person name="Wu L."/>
            <person name="Ma J."/>
        </authorList>
    </citation>
    <scope>NUCLEOTIDE SEQUENCE [LARGE SCALE GENOMIC DNA]</scope>
    <source>
        <strain evidence="3">JCM 13002</strain>
    </source>
</reference>
<feature type="compositionally biased region" description="Basic residues" evidence="1">
    <location>
        <begin position="9"/>
        <end position="20"/>
    </location>
</feature>
<dbReference type="Proteomes" id="UP001499987">
    <property type="component" value="Unassembled WGS sequence"/>
</dbReference>
<dbReference type="EMBL" id="BAAALD010000016">
    <property type="protein sequence ID" value="GAA1079898.1"/>
    <property type="molecule type" value="Genomic_DNA"/>
</dbReference>
<feature type="region of interest" description="Disordered" evidence="1">
    <location>
        <begin position="1"/>
        <end position="64"/>
    </location>
</feature>
<proteinExistence type="predicted"/>
<accession>A0ABP4DYI5</accession>
<feature type="compositionally biased region" description="Low complexity" evidence="1">
    <location>
        <begin position="21"/>
        <end position="43"/>
    </location>
</feature>
<evidence type="ECO:0000256" key="1">
    <source>
        <dbReference type="SAM" id="MobiDB-lite"/>
    </source>
</evidence>
<name>A0ABP4DYI5_9ACTN</name>
<feature type="compositionally biased region" description="Basic and acidic residues" evidence="1">
    <location>
        <begin position="55"/>
        <end position="64"/>
    </location>
</feature>
<protein>
    <submittedName>
        <fullName evidence="2">Uncharacterized protein</fullName>
    </submittedName>
</protein>
<keyword evidence="3" id="KW-1185">Reference proteome</keyword>
<comment type="caution">
    <text evidence="2">The sequence shown here is derived from an EMBL/GenBank/DDBJ whole genome shotgun (WGS) entry which is preliminary data.</text>
</comment>
<evidence type="ECO:0000313" key="3">
    <source>
        <dbReference type="Proteomes" id="UP001499987"/>
    </source>
</evidence>
<gene>
    <name evidence="2" type="ORF">GCM10009663_23000</name>
</gene>
<sequence length="90" mass="10158">MSPVTRTGRPTRRAGTRRRNPVPVRAAPPVASRRMTEQTTGRPPEGGGRPQHARGPQEERREADLRRAEIRRLGAKYAECHAELLRRLGE</sequence>
<organism evidence="2 3">
    <name type="scientific">Kitasatospora arboriphila</name>
    <dbReference type="NCBI Taxonomy" id="258052"/>
    <lineage>
        <taxon>Bacteria</taxon>
        <taxon>Bacillati</taxon>
        <taxon>Actinomycetota</taxon>
        <taxon>Actinomycetes</taxon>
        <taxon>Kitasatosporales</taxon>
        <taxon>Streptomycetaceae</taxon>
        <taxon>Kitasatospora</taxon>
    </lineage>
</organism>